<name>A0AAV2DZ47_9ROSI</name>
<dbReference type="Proteomes" id="UP001497516">
    <property type="component" value="Chromosome 3"/>
</dbReference>
<dbReference type="AlphaFoldDB" id="A0AAV2DZ47"/>
<protein>
    <recommendedName>
        <fullName evidence="1">Replication protein A 70 kDa DNA-binding subunit B/D first OB fold domain-containing protein</fullName>
    </recommendedName>
</protein>
<dbReference type="PANTHER" id="PTHR47165">
    <property type="entry name" value="OS03G0429900 PROTEIN"/>
    <property type="match status" value="1"/>
</dbReference>
<proteinExistence type="predicted"/>
<dbReference type="EMBL" id="OZ034816">
    <property type="protein sequence ID" value="CAL1378819.1"/>
    <property type="molecule type" value="Genomic_DNA"/>
</dbReference>
<keyword evidence="3" id="KW-1185">Reference proteome</keyword>
<gene>
    <name evidence="2" type="ORF">LTRI10_LOCUS20372</name>
</gene>
<dbReference type="Gene3D" id="2.40.50.140">
    <property type="entry name" value="Nucleic acid-binding proteins"/>
    <property type="match status" value="1"/>
</dbReference>
<dbReference type="InterPro" id="IPR003871">
    <property type="entry name" value="RFA1B/D_OB_1st"/>
</dbReference>
<reference evidence="2 3" key="1">
    <citation type="submission" date="2024-04" db="EMBL/GenBank/DDBJ databases">
        <authorList>
            <person name="Fracassetti M."/>
        </authorList>
    </citation>
    <scope>NUCLEOTIDE SEQUENCE [LARGE SCALE GENOMIC DNA]</scope>
</reference>
<dbReference type="Pfam" id="PF02721">
    <property type="entry name" value="DUF223"/>
    <property type="match status" value="1"/>
</dbReference>
<evidence type="ECO:0000313" key="3">
    <source>
        <dbReference type="Proteomes" id="UP001497516"/>
    </source>
</evidence>
<accession>A0AAV2DZ47</accession>
<evidence type="ECO:0000313" key="2">
    <source>
        <dbReference type="EMBL" id="CAL1378819.1"/>
    </source>
</evidence>
<dbReference type="InterPro" id="IPR012340">
    <property type="entry name" value="NA-bd_OB-fold"/>
</dbReference>
<sequence length="171" mass="19496">MSFASISQLVPTLQSKCRLRVRILRVWPTQSMAGDTIYWLNLLLIDCQGAECQGMIFSFYLPKFDKKIEEGKIYAISNFEVDDAPKRDRVTVSTIYITLTAKTVVEELVDASDIKKYSFKFLKSTDFATAYANDQYLSDLVGEVDHTESTVELLDGPLREKTITVYLKLIE</sequence>
<feature type="domain" description="Replication protein A 70 kDa DNA-binding subunit B/D first OB fold" evidence="1">
    <location>
        <begin position="3"/>
        <end position="107"/>
    </location>
</feature>
<dbReference type="SUPFAM" id="SSF50249">
    <property type="entry name" value="Nucleic acid-binding proteins"/>
    <property type="match status" value="1"/>
</dbReference>
<organism evidence="2 3">
    <name type="scientific">Linum trigynum</name>
    <dbReference type="NCBI Taxonomy" id="586398"/>
    <lineage>
        <taxon>Eukaryota</taxon>
        <taxon>Viridiplantae</taxon>
        <taxon>Streptophyta</taxon>
        <taxon>Embryophyta</taxon>
        <taxon>Tracheophyta</taxon>
        <taxon>Spermatophyta</taxon>
        <taxon>Magnoliopsida</taxon>
        <taxon>eudicotyledons</taxon>
        <taxon>Gunneridae</taxon>
        <taxon>Pentapetalae</taxon>
        <taxon>rosids</taxon>
        <taxon>fabids</taxon>
        <taxon>Malpighiales</taxon>
        <taxon>Linaceae</taxon>
        <taxon>Linum</taxon>
    </lineage>
</organism>
<dbReference type="PANTHER" id="PTHR47165:SF4">
    <property type="entry name" value="OS03G0429900 PROTEIN"/>
    <property type="match status" value="1"/>
</dbReference>
<evidence type="ECO:0000259" key="1">
    <source>
        <dbReference type="Pfam" id="PF02721"/>
    </source>
</evidence>